<reference evidence="1 2" key="1">
    <citation type="journal article" date="2015" name="Genome Announc.">
        <title>The 474-Kilobase-Pair Complete Genome Sequence of CeV-01B, a Virus Infecting Haptolina (Chrysochromulina) ericina (Prymnesiophyceae).</title>
        <authorList>
            <person name="Gallot-Lavallee L."/>
            <person name="Pagarete A."/>
            <person name="Legendre M."/>
            <person name="Santini S."/>
            <person name="Sandaa R.A."/>
            <person name="Himmelbauer H."/>
            <person name="Ogata H."/>
            <person name="Bratbak G."/>
            <person name="Claverie J.M."/>
        </authorList>
    </citation>
    <scope>NUCLEOTIDE SEQUENCE [LARGE SCALE GENOMIC DNA]</scope>
    <source>
        <strain evidence="1">CeV-01B</strain>
    </source>
</reference>
<evidence type="ECO:0000313" key="2">
    <source>
        <dbReference type="Proteomes" id="UP000203826"/>
    </source>
</evidence>
<name>A0A0N9QYG6_9VIRU</name>
<gene>
    <name evidence="1" type="ORF">ceV_250</name>
</gene>
<dbReference type="Proteomes" id="UP000203826">
    <property type="component" value="Segment"/>
</dbReference>
<sequence length="336" mass="38439">MCKYYMKNYIIFILTVLILIYSTTSNNYIENFDNIQNISGRWNSKDLKSGPITLNQNRNIITASYPMVGNALGLVLDDKIFWKIEDNGKEISGKLIKDQNGNNIIRIIWDNNVVWNREDIPAQSNNIEQPFVKIPDMEGKWYGTDMKSGPLVFRQNNNIITIIDKDLGSMKALVTNNKIILNNKNNKVFGTINILNDKVESIKWENNLVWKKLMPAVSISGQWKGTGLDNGPINITQYGNIVLANYPGYGMFEGTIINNLISGKWSSNEHIINGTLVKNNNKIDTIKWGENIQWNKIPENKLDNLIDNKYNIYKNYIDSDIDNDCVFGRIPQHLVS</sequence>
<protein>
    <submittedName>
        <fullName evidence="1">Uncharacterized protein</fullName>
    </submittedName>
</protein>
<dbReference type="KEGG" id="vg:26049117"/>
<organism evidence="1 2">
    <name type="scientific">Chrysochromulina ericina virus CeV-01B</name>
    <dbReference type="NCBI Taxonomy" id="3070830"/>
    <lineage>
        <taxon>Viruses</taxon>
        <taxon>Varidnaviria</taxon>
        <taxon>Bamfordvirae</taxon>
        <taxon>Nucleocytoviricota</taxon>
        <taxon>Megaviricetes</taxon>
        <taxon>Imitervirales</taxon>
        <taxon>Mesomimiviridae</taxon>
        <taxon>Tethysvirus</taxon>
        <taxon>Tethysvirus raunefjordenense</taxon>
    </lineage>
</organism>
<proteinExistence type="predicted"/>
<dbReference type="EMBL" id="KT820662">
    <property type="protein sequence ID" value="ALH23156.1"/>
    <property type="molecule type" value="Genomic_DNA"/>
</dbReference>
<evidence type="ECO:0000313" key="1">
    <source>
        <dbReference type="EMBL" id="ALH23156.1"/>
    </source>
</evidence>
<keyword evidence="2" id="KW-1185">Reference proteome</keyword>
<accession>A0A0N9QYG6</accession>